<keyword evidence="1" id="KW-1133">Transmembrane helix</keyword>
<dbReference type="Pfam" id="PF07907">
    <property type="entry name" value="YibE_F"/>
    <property type="match status" value="1"/>
</dbReference>
<organism evidence="2 3">
    <name type="scientific">Candidatus Pullichristensenella stercorigallinarum</name>
    <dbReference type="NCBI Taxonomy" id="2840909"/>
    <lineage>
        <taxon>Bacteria</taxon>
        <taxon>Bacillati</taxon>
        <taxon>Bacillota</taxon>
        <taxon>Clostridia</taxon>
        <taxon>Candidatus Pullichristensenella</taxon>
    </lineage>
</organism>
<evidence type="ECO:0000313" key="2">
    <source>
        <dbReference type="EMBL" id="HIQ82222.1"/>
    </source>
</evidence>
<accession>A0A9D1CVP6</accession>
<keyword evidence="1" id="KW-0812">Transmembrane</keyword>
<proteinExistence type="predicted"/>
<feature type="transmembrane region" description="Helical" evidence="1">
    <location>
        <begin position="348"/>
        <end position="370"/>
    </location>
</feature>
<feature type="transmembrane region" description="Helical" evidence="1">
    <location>
        <begin position="175"/>
        <end position="193"/>
    </location>
</feature>
<comment type="caution">
    <text evidence="2">The sequence shown here is derived from an EMBL/GenBank/DDBJ whole genome shotgun (WGS) entry which is preliminary data.</text>
</comment>
<keyword evidence="1" id="KW-0472">Membrane</keyword>
<feature type="transmembrane region" description="Helical" evidence="1">
    <location>
        <begin position="12"/>
        <end position="32"/>
    </location>
</feature>
<feature type="transmembrane region" description="Helical" evidence="1">
    <location>
        <begin position="103"/>
        <end position="122"/>
    </location>
</feature>
<dbReference type="EMBL" id="DVFZ01000037">
    <property type="protein sequence ID" value="HIQ82222.1"/>
    <property type="molecule type" value="Genomic_DNA"/>
</dbReference>
<gene>
    <name evidence="2" type="ORF">IAA52_03885</name>
</gene>
<dbReference type="InterPro" id="IPR012507">
    <property type="entry name" value="YibE_F"/>
</dbReference>
<feature type="transmembrane region" description="Helical" evidence="1">
    <location>
        <begin position="250"/>
        <end position="267"/>
    </location>
</feature>
<feature type="transmembrane region" description="Helical" evidence="1">
    <location>
        <begin position="129"/>
        <end position="155"/>
    </location>
</feature>
<feature type="transmembrane region" description="Helical" evidence="1">
    <location>
        <begin position="309"/>
        <end position="328"/>
    </location>
</feature>
<reference evidence="2" key="2">
    <citation type="journal article" date="2021" name="PeerJ">
        <title>Extensive microbial diversity within the chicken gut microbiome revealed by metagenomics and culture.</title>
        <authorList>
            <person name="Gilroy R."/>
            <person name="Ravi A."/>
            <person name="Getino M."/>
            <person name="Pursley I."/>
            <person name="Horton D.L."/>
            <person name="Alikhan N.F."/>
            <person name="Baker D."/>
            <person name="Gharbi K."/>
            <person name="Hall N."/>
            <person name="Watson M."/>
            <person name="Adriaenssens E.M."/>
            <person name="Foster-Nyarko E."/>
            <person name="Jarju S."/>
            <person name="Secka A."/>
            <person name="Antonio M."/>
            <person name="Oren A."/>
            <person name="Chaudhuri R.R."/>
            <person name="La Ragione R."/>
            <person name="Hildebrand F."/>
            <person name="Pallen M.J."/>
        </authorList>
    </citation>
    <scope>NUCLEOTIDE SEQUENCE</scope>
    <source>
        <strain evidence="2">ChiSjej6B24-2974</strain>
    </source>
</reference>
<sequence length="395" mass="41793">MKKLGRKSKSNLIFSAVMLVVCGLLCLIPDAYTNPSSTIPREQVRIDSVDNTQLYPLGIVYSGSQNCEVTILTGEYAGETASAYNYQNSALDKDKLFEAGDTAYAMVQMGANGLTVTLIDHYRAGIEGWIFAALALALIAVGGAVGCGALVSLVSSVVMIWKLLIPLLLRGVNPILASFVTVLILTVIIDLLVAGWTKKCLVAMIGSVLGTLVTCVLAYVFTNVLKLDGGDTPYIVPLLSQSAMTIDPKALFIGMVFIANAGALMDLSMDVSISCEEIVYHRPDITRGALLKSGISIGRGVLGTQTTTLMLAYSGNYLSMLMYFAGQGTPVMDVLNLKYVASQLMNTLVGSFGLVAAAPLTAIAASMLYTGHARKRAALRAVAEDAPALQDAPEV</sequence>
<evidence type="ECO:0000313" key="3">
    <source>
        <dbReference type="Proteomes" id="UP000824260"/>
    </source>
</evidence>
<dbReference type="PANTHER" id="PTHR41771:SF1">
    <property type="entry name" value="MEMBRANE PROTEIN"/>
    <property type="match status" value="1"/>
</dbReference>
<evidence type="ECO:0000256" key="1">
    <source>
        <dbReference type="SAM" id="Phobius"/>
    </source>
</evidence>
<protein>
    <submittedName>
        <fullName evidence="2">YibE/F family protein</fullName>
    </submittedName>
</protein>
<name>A0A9D1CVP6_9FIRM</name>
<dbReference type="Proteomes" id="UP000824260">
    <property type="component" value="Unassembled WGS sequence"/>
</dbReference>
<dbReference type="AlphaFoldDB" id="A0A9D1CVP6"/>
<feature type="transmembrane region" description="Helical" evidence="1">
    <location>
        <begin position="200"/>
        <end position="221"/>
    </location>
</feature>
<reference evidence="2" key="1">
    <citation type="submission" date="2020-10" db="EMBL/GenBank/DDBJ databases">
        <authorList>
            <person name="Gilroy R."/>
        </authorList>
    </citation>
    <scope>NUCLEOTIDE SEQUENCE</scope>
    <source>
        <strain evidence="2">ChiSjej6B24-2974</strain>
    </source>
</reference>
<dbReference type="PANTHER" id="PTHR41771">
    <property type="entry name" value="MEMBRANE PROTEIN-RELATED"/>
    <property type="match status" value="1"/>
</dbReference>